<dbReference type="Pfam" id="PF08281">
    <property type="entry name" value="Sigma70_r4_2"/>
    <property type="match status" value="1"/>
</dbReference>
<dbReference type="InterPro" id="IPR013325">
    <property type="entry name" value="RNA_pol_sigma_r2"/>
</dbReference>
<dbReference type="AlphaFoldDB" id="A0A6I4ICB2"/>
<dbReference type="Proteomes" id="UP000434850">
    <property type="component" value="Unassembled WGS sequence"/>
</dbReference>
<reference evidence="6 7" key="1">
    <citation type="submission" date="2019-12" db="EMBL/GenBank/DDBJ databases">
        <title>Mucilaginibacter sp. HME9299 genome sequencing and assembly.</title>
        <authorList>
            <person name="Kang H."/>
            <person name="Kim H."/>
            <person name="Joh K."/>
        </authorList>
    </citation>
    <scope>NUCLEOTIDE SEQUENCE [LARGE SCALE GENOMIC DNA]</scope>
    <source>
        <strain evidence="6 7">HME9299</strain>
    </source>
</reference>
<dbReference type="Pfam" id="PF04542">
    <property type="entry name" value="Sigma70_r2"/>
    <property type="match status" value="1"/>
</dbReference>
<dbReference type="InterPro" id="IPR036388">
    <property type="entry name" value="WH-like_DNA-bd_sf"/>
</dbReference>
<dbReference type="RefSeq" id="WP_157543179.1">
    <property type="nucleotide sequence ID" value="NZ_WQLA01000007.1"/>
</dbReference>
<comment type="caution">
    <text evidence="6">The sequence shown here is derived from an EMBL/GenBank/DDBJ whole genome shotgun (WGS) entry which is preliminary data.</text>
</comment>
<protein>
    <submittedName>
        <fullName evidence="6">RNA polymerase sigma-70 factor</fullName>
    </submittedName>
</protein>
<organism evidence="6 7">
    <name type="scientific">Mucilaginibacter aquatilis</name>
    <dbReference type="NCBI Taxonomy" id="1517760"/>
    <lineage>
        <taxon>Bacteria</taxon>
        <taxon>Pseudomonadati</taxon>
        <taxon>Bacteroidota</taxon>
        <taxon>Sphingobacteriia</taxon>
        <taxon>Sphingobacteriales</taxon>
        <taxon>Sphingobacteriaceae</taxon>
        <taxon>Mucilaginibacter</taxon>
    </lineage>
</organism>
<dbReference type="InterPro" id="IPR013249">
    <property type="entry name" value="RNA_pol_sigma70_r4_t2"/>
</dbReference>
<dbReference type="GO" id="GO:0006352">
    <property type="term" value="P:DNA-templated transcription initiation"/>
    <property type="evidence" value="ECO:0007669"/>
    <property type="project" value="InterPro"/>
</dbReference>
<keyword evidence="4" id="KW-0804">Transcription</keyword>
<keyword evidence="2" id="KW-0805">Transcription regulation</keyword>
<evidence type="ECO:0000259" key="5">
    <source>
        <dbReference type="SMART" id="SM00421"/>
    </source>
</evidence>
<accession>A0A6I4ICB2</accession>
<keyword evidence="3" id="KW-0731">Sigma factor</keyword>
<keyword evidence="7" id="KW-1185">Reference proteome</keyword>
<evidence type="ECO:0000256" key="1">
    <source>
        <dbReference type="ARBA" id="ARBA00010641"/>
    </source>
</evidence>
<dbReference type="InterPro" id="IPR013324">
    <property type="entry name" value="RNA_pol_sigma_r3/r4-like"/>
</dbReference>
<dbReference type="SUPFAM" id="SSF88946">
    <property type="entry name" value="Sigma2 domain of RNA polymerase sigma factors"/>
    <property type="match status" value="1"/>
</dbReference>
<dbReference type="Gene3D" id="1.10.10.10">
    <property type="entry name" value="Winged helix-like DNA-binding domain superfamily/Winged helix DNA-binding domain"/>
    <property type="match status" value="1"/>
</dbReference>
<dbReference type="InterPro" id="IPR014327">
    <property type="entry name" value="RNA_pol_sigma70_bacteroid"/>
</dbReference>
<evidence type="ECO:0000256" key="2">
    <source>
        <dbReference type="ARBA" id="ARBA00023015"/>
    </source>
</evidence>
<dbReference type="InterPro" id="IPR007627">
    <property type="entry name" value="RNA_pol_sigma70_r2"/>
</dbReference>
<dbReference type="PANTHER" id="PTHR43133:SF46">
    <property type="entry name" value="RNA POLYMERASE SIGMA-70 FACTOR ECF SUBFAMILY"/>
    <property type="match status" value="1"/>
</dbReference>
<dbReference type="GO" id="GO:0016987">
    <property type="term" value="F:sigma factor activity"/>
    <property type="evidence" value="ECO:0007669"/>
    <property type="project" value="UniProtKB-KW"/>
</dbReference>
<dbReference type="SMART" id="SM00421">
    <property type="entry name" value="HTH_LUXR"/>
    <property type="match status" value="1"/>
</dbReference>
<dbReference type="SUPFAM" id="SSF88659">
    <property type="entry name" value="Sigma3 and sigma4 domains of RNA polymerase sigma factors"/>
    <property type="match status" value="1"/>
</dbReference>
<evidence type="ECO:0000256" key="3">
    <source>
        <dbReference type="ARBA" id="ARBA00023082"/>
    </source>
</evidence>
<dbReference type="EMBL" id="WQLA01000007">
    <property type="protein sequence ID" value="MVN92871.1"/>
    <property type="molecule type" value="Genomic_DNA"/>
</dbReference>
<dbReference type="Gene3D" id="1.10.1740.10">
    <property type="match status" value="1"/>
</dbReference>
<evidence type="ECO:0000313" key="7">
    <source>
        <dbReference type="Proteomes" id="UP000434850"/>
    </source>
</evidence>
<name>A0A6I4ICB2_9SPHI</name>
<dbReference type="PANTHER" id="PTHR43133">
    <property type="entry name" value="RNA POLYMERASE ECF-TYPE SIGMA FACTO"/>
    <property type="match status" value="1"/>
</dbReference>
<gene>
    <name evidence="6" type="ORF">GO816_17185</name>
</gene>
<proteinExistence type="inferred from homology"/>
<comment type="similarity">
    <text evidence="1">Belongs to the sigma-70 factor family. ECF subfamily.</text>
</comment>
<dbReference type="InterPro" id="IPR039425">
    <property type="entry name" value="RNA_pol_sigma-70-like"/>
</dbReference>
<evidence type="ECO:0000313" key="6">
    <source>
        <dbReference type="EMBL" id="MVN92871.1"/>
    </source>
</evidence>
<feature type="domain" description="HTH luxR-type" evidence="5">
    <location>
        <begin position="130"/>
        <end position="187"/>
    </location>
</feature>
<dbReference type="OrthoDB" id="1097528at2"/>
<dbReference type="NCBIfam" id="TIGR02985">
    <property type="entry name" value="Sig70_bacteroi1"/>
    <property type="match status" value="1"/>
</dbReference>
<dbReference type="InterPro" id="IPR014284">
    <property type="entry name" value="RNA_pol_sigma-70_dom"/>
</dbReference>
<dbReference type="GO" id="GO:0003677">
    <property type="term" value="F:DNA binding"/>
    <property type="evidence" value="ECO:0007669"/>
    <property type="project" value="InterPro"/>
</dbReference>
<dbReference type="NCBIfam" id="TIGR02937">
    <property type="entry name" value="sigma70-ECF"/>
    <property type="match status" value="1"/>
</dbReference>
<evidence type="ECO:0000256" key="4">
    <source>
        <dbReference type="ARBA" id="ARBA00023163"/>
    </source>
</evidence>
<sequence>MPNVQSLNDVELLELIKADHEQAFKEIYDRYWKQLYSFAYKRVKSREVAEEIVQEFLTNFWANRNKLKIQTSFEGYIYTSVKHLVLNYFARESRKSIVFENISLTTSHADYSTEQIIRLHELNTVIAKEVSILPEKCRSVFELSRMQNKTNKEIASTLGISEKTVEGHLSKAIKRLKVSVTLMVALLSCMLY</sequence>
<dbReference type="InterPro" id="IPR000792">
    <property type="entry name" value="Tscrpt_reg_LuxR_C"/>
</dbReference>
<dbReference type="PRINTS" id="PR00038">
    <property type="entry name" value="HTHLUXR"/>
</dbReference>